<dbReference type="RefSeq" id="WP_208844390.1">
    <property type="nucleotide sequence ID" value="NZ_CP072133.1"/>
</dbReference>
<comment type="similarity">
    <text evidence="1 4">Belongs to the aldehyde dehydrogenase family.</text>
</comment>
<dbReference type="EMBL" id="CP072133">
    <property type="protein sequence ID" value="QTH72767.1"/>
    <property type="molecule type" value="Genomic_DNA"/>
</dbReference>
<dbReference type="FunFam" id="3.40.309.10:FF:000004">
    <property type="entry name" value="Succinate-semialdehyde dehydrogenase I"/>
    <property type="match status" value="1"/>
</dbReference>
<dbReference type="KEGG" id="pxi:J5O05_08360"/>
<name>A0A975DJA2_9GAMM</name>
<dbReference type="InterPro" id="IPR015590">
    <property type="entry name" value="Aldehyde_DH_dom"/>
</dbReference>
<gene>
    <name evidence="6" type="ORF">J5O05_08360</name>
</gene>
<dbReference type="InterPro" id="IPR050740">
    <property type="entry name" value="Aldehyde_DH_Superfamily"/>
</dbReference>
<dbReference type="PROSITE" id="PS00687">
    <property type="entry name" value="ALDEHYDE_DEHYDR_GLU"/>
    <property type="match status" value="1"/>
</dbReference>
<dbReference type="CDD" id="cd07103">
    <property type="entry name" value="ALDH_F5_SSADH_GabD"/>
    <property type="match status" value="1"/>
</dbReference>
<dbReference type="FunFam" id="3.40.605.10:FF:000026">
    <property type="entry name" value="Aldehyde dehydrogenase, putative"/>
    <property type="match status" value="1"/>
</dbReference>
<dbReference type="PROSITE" id="PS00070">
    <property type="entry name" value="ALDEHYDE_DEHYDR_CYS"/>
    <property type="match status" value="1"/>
</dbReference>
<keyword evidence="2 4" id="KW-0560">Oxidoreductase</keyword>
<dbReference type="InterPro" id="IPR016161">
    <property type="entry name" value="Ald_DH/histidinol_DH"/>
</dbReference>
<evidence type="ECO:0000256" key="2">
    <source>
        <dbReference type="ARBA" id="ARBA00023002"/>
    </source>
</evidence>
<proteinExistence type="inferred from homology"/>
<organism evidence="6 7">
    <name type="scientific">Pseudoalteromonas xiamenensis</name>
    <dbReference type="NCBI Taxonomy" id="882626"/>
    <lineage>
        <taxon>Bacteria</taxon>
        <taxon>Pseudomonadati</taxon>
        <taxon>Pseudomonadota</taxon>
        <taxon>Gammaproteobacteria</taxon>
        <taxon>Alteromonadales</taxon>
        <taxon>Pseudoalteromonadaceae</taxon>
        <taxon>Pseudoalteromonas</taxon>
    </lineage>
</organism>
<dbReference type="FunFam" id="3.40.605.10:FF:000005">
    <property type="entry name" value="Succinate-semialdehyde dehydrogenase I"/>
    <property type="match status" value="1"/>
</dbReference>
<dbReference type="InterPro" id="IPR016162">
    <property type="entry name" value="Ald_DH_N"/>
</dbReference>
<evidence type="ECO:0000313" key="6">
    <source>
        <dbReference type="EMBL" id="QTH72767.1"/>
    </source>
</evidence>
<protein>
    <submittedName>
        <fullName evidence="6">NAD-dependent succinate-semialdehyde dehydrogenase</fullName>
    </submittedName>
</protein>
<dbReference type="PANTHER" id="PTHR43353:SF5">
    <property type="entry name" value="SUCCINATE-SEMIALDEHYDE DEHYDROGENASE, MITOCHONDRIAL"/>
    <property type="match status" value="1"/>
</dbReference>
<dbReference type="PANTHER" id="PTHR43353">
    <property type="entry name" value="SUCCINATE-SEMIALDEHYDE DEHYDROGENASE, MITOCHONDRIAL"/>
    <property type="match status" value="1"/>
</dbReference>
<dbReference type="SUPFAM" id="SSF53720">
    <property type="entry name" value="ALDH-like"/>
    <property type="match status" value="1"/>
</dbReference>
<dbReference type="Gene3D" id="3.40.309.10">
    <property type="entry name" value="Aldehyde Dehydrogenase, Chain A, domain 2"/>
    <property type="match status" value="1"/>
</dbReference>
<reference evidence="6" key="1">
    <citation type="submission" date="2021-03" db="EMBL/GenBank/DDBJ databases">
        <title>Complete Genome of Pseudoalteromonas xiamenensis STKMTI.2, a new potential marine bacterium producing anti-Vibrio compounds.</title>
        <authorList>
            <person name="Handayani D.P."/>
            <person name="Isnansetyo A."/>
            <person name="Istiqomah I."/>
            <person name="Jumina J."/>
        </authorList>
    </citation>
    <scope>NUCLEOTIDE SEQUENCE</scope>
    <source>
        <strain evidence="6">STKMTI.2</strain>
    </source>
</reference>
<dbReference type="Proteomes" id="UP000664904">
    <property type="component" value="Chromosome"/>
</dbReference>
<dbReference type="AlphaFoldDB" id="A0A975DJA2"/>
<feature type="domain" description="Aldehyde dehydrogenase" evidence="5">
    <location>
        <begin position="21"/>
        <end position="471"/>
    </location>
</feature>
<feature type="active site" evidence="3">
    <location>
        <position position="251"/>
    </location>
</feature>
<dbReference type="Gene3D" id="3.40.605.10">
    <property type="entry name" value="Aldehyde Dehydrogenase, Chain A, domain 1"/>
    <property type="match status" value="1"/>
</dbReference>
<evidence type="ECO:0000256" key="3">
    <source>
        <dbReference type="PROSITE-ProRule" id="PRU10007"/>
    </source>
</evidence>
<dbReference type="GO" id="GO:0009450">
    <property type="term" value="P:gamma-aminobutyric acid catabolic process"/>
    <property type="evidence" value="ECO:0007669"/>
    <property type="project" value="TreeGrafter"/>
</dbReference>
<dbReference type="InterPro" id="IPR029510">
    <property type="entry name" value="Ald_DH_CS_GLU"/>
</dbReference>
<dbReference type="InterPro" id="IPR016160">
    <property type="entry name" value="Ald_DH_CS_CYS"/>
</dbReference>
<evidence type="ECO:0000313" key="7">
    <source>
        <dbReference type="Proteomes" id="UP000664904"/>
    </source>
</evidence>
<evidence type="ECO:0000259" key="5">
    <source>
        <dbReference type="Pfam" id="PF00171"/>
    </source>
</evidence>
<evidence type="ECO:0000256" key="1">
    <source>
        <dbReference type="ARBA" id="ARBA00009986"/>
    </source>
</evidence>
<dbReference type="Pfam" id="PF00171">
    <property type="entry name" value="Aldedh"/>
    <property type="match status" value="1"/>
</dbReference>
<sequence>MDKITSRFKGGWQQPESAQAGFFAVYDPATHEVIARVEETALDSFAQVVVNAQTGLAALRQKTATQRAQILRTWYELIVENRDVLAELVTRESGKPLSESLAEVDYAAGFVIWYGEEAKRAYGQIIPATAINQKVSTIKQPVGVVFGITPWNFPLAMITRKVAPAYAAGCSFILKPSETTPLSAIALHHLALEAGFEAQDWQLVHTQEPKALASYFCDSAAVQKITFTGSTQVGRSLMEQGASTIKRMSLELGGNAPFIVFASADVDAAVEGLIAAKYRNAGQTCIAANRVFVESACYEEFLTKLTAKVATLKQGNGLQSGIALGPLINAKAKERVTSVVNEALIAGATLHYQAKDLGGNFYPATILTEIKAEMAVANQELFGPIIAIQQFTTEDEAIAFANNVPEGLASYFYSSHAGQIERVGNALQFGMVGINTGAISNPAAPFGGMKQSGLGREGAQIGLDEYLEVKYLCQTF</sequence>
<accession>A0A975DJA2</accession>
<dbReference type="InterPro" id="IPR016163">
    <property type="entry name" value="Ald_DH_C"/>
</dbReference>
<evidence type="ECO:0000256" key="4">
    <source>
        <dbReference type="RuleBase" id="RU003345"/>
    </source>
</evidence>
<dbReference type="GO" id="GO:0004777">
    <property type="term" value="F:succinate-semialdehyde dehydrogenase (NAD+) activity"/>
    <property type="evidence" value="ECO:0007669"/>
    <property type="project" value="TreeGrafter"/>
</dbReference>
<keyword evidence="7" id="KW-1185">Reference proteome</keyword>